<sequence>MSYGKLLLAFGIWMIFTSEGQTEGWLDGLNMDLNKFQQDIQQGVENLQYNIQKSVEKSIADVTKYTDSVQEAIKKGEFKSFATDGSTIITNGPGTIVTKGLGTSRVITSGYLSNGQPYSYDVEDKVIGRTLYHTERYYNNTNGGVDVIAYTLDLDDPKAKPVPFKPHP</sequence>
<protein>
    <submittedName>
        <fullName evidence="2">Uncharacterized protein</fullName>
    </submittedName>
</protein>
<feature type="signal peptide" evidence="1">
    <location>
        <begin position="1"/>
        <end position="22"/>
    </location>
</feature>
<evidence type="ECO:0000313" key="2">
    <source>
        <dbReference type="EMBL" id="KAF7400210.1"/>
    </source>
</evidence>
<evidence type="ECO:0000256" key="1">
    <source>
        <dbReference type="SAM" id="SignalP"/>
    </source>
</evidence>
<keyword evidence="1" id="KW-0732">Signal</keyword>
<organism evidence="2 3">
    <name type="scientific">Vespula pensylvanica</name>
    <name type="common">Western yellow jacket</name>
    <name type="synonym">Wasp</name>
    <dbReference type="NCBI Taxonomy" id="30213"/>
    <lineage>
        <taxon>Eukaryota</taxon>
        <taxon>Metazoa</taxon>
        <taxon>Ecdysozoa</taxon>
        <taxon>Arthropoda</taxon>
        <taxon>Hexapoda</taxon>
        <taxon>Insecta</taxon>
        <taxon>Pterygota</taxon>
        <taxon>Neoptera</taxon>
        <taxon>Endopterygota</taxon>
        <taxon>Hymenoptera</taxon>
        <taxon>Apocrita</taxon>
        <taxon>Aculeata</taxon>
        <taxon>Vespoidea</taxon>
        <taxon>Vespidae</taxon>
        <taxon>Vespinae</taxon>
        <taxon>Vespula</taxon>
    </lineage>
</organism>
<proteinExistence type="predicted"/>
<dbReference type="Proteomes" id="UP000600918">
    <property type="component" value="Unassembled WGS sequence"/>
</dbReference>
<accession>A0A834K5D9</accession>
<dbReference type="OrthoDB" id="7693257at2759"/>
<gene>
    <name evidence="2" type="ORF">H0235_015947</name>
</gene>
<name>A0A834K5D9_VESPE</name>
<feature type="chain" id="PRO_5032966622" evidence="1">
    <location>
        <begin position="23"/>
        <end position="168"/>
    </location>
</feature>
<evidence type="ECO:0000313" key="3">
    <source>
        <dbReference type="Proteomes" id="UP000600918"/>
    </source>
</evidence>
<dbReference type="AlphaFoldDB" id="A0A834K5D9"/>
<comment type="caution">
    <text evidence="2">The sequence shown here is derived from an EMBL/GenBank/DDBJ whole genome shotgun (WGS) entry which is preliminary data.</text>
</comment>
<keyword evidence="3" id="KW-1185">Reference proteome</keyword>
<dbReference type="EMBL" id="JACSDY010000018">
    <property type="protein sequence ID" value="KAF7400210.1"/>
    <property type="molecule type" value="Genomic_DNA"/>
</dbReference>
<reference evidence="2" key="1">
    <citation type="journal article" date="2020" name="G3 (Bethesda)">
        <title>High-Quality Assemblies for Three Invasive Social Wasps from the &lt;i&gt;Vespula&lt;/i&gt; Genus.</title>
        <authorList>
            <person name="Harrop T.W.R."/>
            <person name="Guhlin J."/>
            <person name="McLaughlin G.M."/>
            <person name="Permina E."/>
            <person name="Stockwell P."/>
            <person name="Gilligan J."/>
            <person name="Le Lec M.F."/>
            <person name="Gruber M.A.M."/>
            <person name="Quinn O."/>
            <person name="Lovegrove M."/>
            <person name="Duncan E.J."/>
            <person name="Remnant E.J."/>
            <person name="Van Eeckhoven J."/>
            <person name="Graham B."/>
            <person name="Knapp R.A."/>
            <person name="Langford K.W."/>
            <person name="Kronenberg Z."/>
            <person name="Press M.O."/>
            <person name="Eacker S.M."/>
            <person name="Wilson-Rankin E.E."/>
            <person name="Purcell J."/>
            <person name="Lester P.J."/>
            <person name="Dearden P.K."/>
        </authorList>
    </citation>
    <scope>NUCLEOTIDE SEQUENCE</scope>
    <source>
        <strain evidence="2">Volc-1</strain>
    </source>
</reference>